<dbReference type="AlphaFoldDB" id="A0A9D4UDR1"/>
<evidence type="ECO:0000259" key="1">
    <source>
        <dbReference type="Pfam" id="PF08022"/>
    </source>
</evidence>
<evidence type="ECO:0000313" key="2">
    <source>
        <dbReference type="EMBL" id="KAI5065852.1"/>
    </source>
</evidence>
<name>A0A9D4UDR1_ADICA</name>
<organism evidence="2 3">
    <name type="scientific">Adiantum capillus-veneris</name>
    <name type="common">Maidenhair fern</name>
    <dbReference type="NCBI Taxonomy" id="13818"/>
    <lineage>
        <taxon>Eukaryota</taxon>
        <taxon>Viridiplantae</taxon>
        <taxon>Streptophyta</taxon>
        <taxon>Embryophyta</taxon>
        <taxon>Tracheophyta</taxon>
        <taxon>Polypodiopsida</taxon>
        <taxon>Polypodiidae</taxon>
        <taxon>Polypodiales</taxon>
        <taxon>Pteridineae</taxon>
        <taxon>Pteridaceae</taxon>
        <taxon>Vittarioideae</taxon>
        <taxon>Adiantum</taxon>
    </lineage>
</organism>
<dbReference type="GO" id="GO:0016491">
    <property type="term" value="F:oxidoreductase activity"/>
    <property type="evidence" value="ECO:0007669"/>
    <property type="project" value="InterPro"/>
</dbReference>
<protein>
    <recommendedName>
        <fullName evidence="1">FAD-binding 8 domain-containing protein</fullName>
    </recommendedName>
</protein>
<dbReference type="OrthoDB" id="167398at2759"/>
<accession>A0A9D4UDR1</accession>
<sequence length="80" mass="8812">MKLQSHFFSVTSTPLDEKPELSIVIKPLGKWTSSLHSQLLKSADASGRTGGGCPFSFKAGIEGPYGDETDLFLRYCVIYR</sequence>
<reference evidence="2" key="1">
    <citation type="submission" date="2021-01" db="EMBL/GenBank/DDBJ databases">
        <title>Adiantum capillus-veneris genome.</title>
        <authorList>
            <person name="Fang Y."/>
            <person name="Liao Q."/>
        </authorList>
    </citation>
    <scope>NUCLEOTIDE SEQUENCE</scope>
    <source>
        <strain evidence="2">H3</strain>
        <tissue evidence="2">Leaf</tissue>
    </source>
</reference>
<dbReference type="InterPro" id="IPR013112">
    <property type="entry name" value="FAD-bd_8"/>
</dbReference>
<feature type="domain" description="FAD-binding 8" evidence="1">
    <location>
        <begin position="3"/>
        <end position="67"/>
    </location>
</feature>
<dbReference type="EMBL" id="JABFUD020000018">
    <property type="protein sequence ID" value="KAI5065852.1"/>
    <property type="molecule type" value="Genomic_DNA"/>
</dbReference>
<proteinExistence type="predicted"/>
<comment type="caution">
    <text evidence="2">The sequence shown here is derived from an EMBL/GenBank/DDBJ whole genome shotgun (WGS) entry which is preliminary data.</text>
</comment>
<keyword evidence="3" id="KW-1185">Reference proteome</keyword>
<dbReference type="Proteomes" id="UP000886520">
    <property type="component" value="Chromosome 18"/>
</dbReference>
<evidence type="ECO:0000313" key="3">
    <source>
        <dbReference type="Proteomes" id="UP000886520"/>
    </source>
</evidence>
<gene>
    <name evidence="2" type="ORF">GOP47_0018476</name>
</gene>
<dbReference type="Pfam" id="PF08022">
    <property type="entry name" value="FAD_binding_8"/>
    <property type="match status" value="1"/>
</dbReference>